<dbReference type="InterPro" id="IPR002259">
    <property type="entry name" value="Eqnu_transpt"/>
</dbReference>
<dbReference type="GO" id="GO:0005337">
    <property type="term" value="F:nucleoside transmembrane transporter activity"/>
    <property type="evidence" value="ECO:0000318"/>
    <property type="project" value="GO_Central"/>
</dbReference>
<feature type="transmembrane region" description="Helical" evidence="7">
    <location>
        <begin position="290"/>
        <end position="307"/>
    </location>
</feature>
<reference evidence="8 9" key="2">
    <citation type="journal article" date="2010" name="Nucleic Acids Res.">
        <title>BeetleBase in 2010: revisions to provide comprehensive genomic information for Tribolium castaneum.</title>
        <authorList>
            <person name="Kim H.S."/>
            <person name="Murphy T."/>
            <person name="Xia J."/>
            <person name="Caragea D."/>
            <person name="Park Y."/>
            <person name="Beeman R.W."/>
            <person name="Lorenzen M.D."/>
            <person name="Butcher S."/>
            <person name="Manak J.R."/>
            <person name="Brown S.J."/>
        </authorList>
    </citation>
    <scope>GENOME REANNOTATION</scope>
    <source>
        <strain evidence="8 9">Georgia GA2</strain>
    </source>
</reference>
<evidence type="ECO:0000256" key="2">
    <source>
        <dbReference type="ARBA" id="ARBA00007965"/>
    </source>
</evidence>
<feature type="transmembrane region" description="Helical" evidence="7">
    <location>
        <begin position="162"/>
        <end position="182"/>
    </location>
</feature>
<reference evidence="8 9" key="1">
    <citation type="journal article" date="2008" name="Nature">
        <title>The genome of the model beetle and pest Tribolium castaneum.</title>
        <authorList>
            <consortium name="Tribolium Genome Sequencing Consortium"/>
            <person name="Richards S."/>
            <person name="Gibbs R.A."/>
            <person name="Weinstock G.M."/>
            <person name="Brown S.J."/>
            <person name="Denell R."/>
            <person name="Beeman R.W."/>
            <person name="Gibbs R."/>
            <person name="Beeman R.W."/>
            <person name="Brown S.J."/>
            <person name="Bucher G."/>
            <person name="Friedrich M."/>
            <person name="Grimmelikhuijzen C.J."/>
            <person name="Klingler M."/>
            <person name="Lorenzen M."/>
            <person name="Richards S."/>
            <person name="Roth S."/>
            <person name="Schroder R."/>
            <person name="Tautz D."/>
            <person name="Zdobnov E.M."/>
            <person name="Muzny D."/>
            <person name="Gibbs R.A."/>
            <person name="Weinstock G.M."/>
            <person name="Attaway T."/>
            <person name="Bell S."/>
            <person name="Buhay C.J."/>
            <person name="Chandrabose M.N."/>
            <person name="Chavez D."/>
            <person name="Clerk-Blankenburg K.P."/>
            <person name="Cree A."/>
            <person name="Dao M."/>
            <person name="Davis C."/>
            <person name="Chacko J."/>
            <person name="Dinh H."/>
            <person name="Dugan-Rocha S."/>
            <person name="Fowler G."/>
            <person name="Garner T.T."/>
            <person name="Garnes J."/>
            <person name="Gnirke A."/>
            <person name="Hawes A."/>
            <person name="Hernandez J."/>
            <person name="Hines S."/>
            <person name="Holder M."/>
            <person name="Hume J."/>
            <person name="Jhangiani S.N."/>
            <person name="Joshi V."/>
            <person name="Khan Z.M."/>
            <person name="Jackson L."/>
            <person name="Kovar C."/>
            <person name="Kowis A."/>
            <person name="Lee S."/>
            <person name="Lewis L.R."/>
            <person name="Margolis J."/>
            <person name="Morgan M."/>
            <person name="Nazareth L.V."/>
            <person name="Nguyen N."/>
            <person name="Okwuonu G."/>
            <person name="Parker D."/>
            <person name="Richards S."/>
            <person name="Ruiz S.J."/>
            <person name="Santibanez J."/>
            <person name="Savard J."/>
            <person name="Scherer S.E."/>
            <person name="Schneider B."/>
            <person name="Sodergren E."/>
            <person name="Tautz D."/>
            <person name="Vattahil S."/>
            <person name="Villasana D."/>
            <person name="White C.S."/>
            <person name="Wright R."/>
            <person name="Park Y."/>
            <person name="Beeman R.W."/>
            <person name="Lord J."/>
            <person name="Oppert B."/>
            <person name="Lorenzen M."/>
            <person name="Brown S."/>
            <person name="Wang L."/>
            <person name="Savard J."/>
            <person name="Tautz D."/>
            <person name="Richards S."/>
            <person name="Weinstock G."/>
            <person name="Gibbs R.A."/>
            <person name="Liu Y."/>
            <person name="Worley K."/>
            <person name="Weinstock G."/>
            <person name="Elsik C.G."/>
            <person name="Reese J.T."/>
            <person name="Elhaik E."/>
            <person name="Landan G."/>
            <person name="Graur D."/>
            <person name="Arensburger P."/>
            <person name="Atkinson P."/>
            <person name="Beeman R.W."/>
            <person name="Beidler J."/>
            <person name="Brown S.J."/>
            <person name="Demuth J.P."/>
            <person name="Drury D.W."/>
            <person name="Du Y.Z."/>
            <person name="Fujiwara H."/>
            <person name="Lorenzen M."/>
            <person name="Maselli V."/>
            <person name="Osanai M."/>
            <person name="Park Y."/>
            <person name="Robertson H.M."/>
            <person name="Tu Z."/>
            <person name="Wang J.J."/>
            <person name="Wang S."/>
            <person name="Richards S."/>
            <person name="Song H."/>
            <person name="Zhang L."/>
            <person name="Sodergren E."/>
            <person name="Werner D."/>
            <person name="Stanke M."/>
            <person name="Morgenstern B."/>
            <person name="Solovyev V."/>
            <person name="Kosarev P."/>
            <person name="Brown G."/>
            <person name="Chen H.C."/>
            <person name="Ermolaeva O."/>
            <person name="Hlavina W."/>
            <person name="Kapustin Y."/>
            <person name="Kiryutin B."/>
            <person name="Kitts P."/>
            <person name="Maglott D."/>
            <person name="Pruitt K."/>
            <person name="Sapojnikov V."/>
            <person name="Souvorov A."/>
            <person name="Mackey A.J."/>
            <person name="Waterhouse R.M."/>
            <person name="Wyder S."/>
            <person name="Zdobnov E.M."/>
            <person name="Zdobnov E.M."/>
            <person name="Wyder S."/>
            <person name="Kriventseva E.V."/>
            <person name="Kadowaki T."/>
            <person name="Bork P."/>
            <person name="Aranda M."/>
            <person name="Bao R."/>
            <person name="Beermann A."/>
            <person name="Berns N."/>
            <person name="Bolognesi R."/>
            <person name="Bonneton F."/>
            <person name="Bopp D."/>
            <person name="Brown S.J."/>
            <person name="Bucher G."/>
            <person name="Butts T."/>
            <person name="Chaumot A."/>
            <person name="Denell R.E."/>
            <person name="Ferrier D.E."/>
            <person name="Friedrich M."/>
            <person name="Gordon C.M."/>
            <person name="Jindra M."/>
            <person name="Klingler M."/>
            <person name="Lan Q."/>
            <person name="Lattorff H.M."/>
            <person name="Laudet V."/>
            <person name="von Levetsow C."/>
            <person name="Liu Z."/>
            <person name="Lutz R."/>
            <person name="Lynch J.A."/>
            <person name="da Fonseca R.N."/>
            <person name="Posnien N."/>
            <person name="Reuter R."/>
            <person name="Roth S."/>
            <person name="Savard J."/>
            <person name="Schinko J.B."/>
            <person name="Schmitt C."/>
            <person name="Schoppmeier M."/>
            <person name="Schroder R."/>
            <person name="Shippy T.D."/>
            <person name="Simonnet F."/>
            <person name="Marques-Souza H."/>
            <person name="Tautz D."/>
            <person name="Tomoyasu Y."/>
            <person name="Trauner J."/>
            <person name="Van der Zee M."/>
            <person name="Vervoort M."/>
            <person name="Wittkopp N."/>
            <person name="Wimmer E.A."/>
            <person name="Yang X."/>
            <person name="Jones A.K."/>
            <person name="Sattelle D.B."/>
            <person name="Ebert P.R."/>
            <person name="Nelson D."/>
            <person name="Scott J.G."/>
            <person name="Beeman R.W."/>
            <person name="Muthukrishnan S."/>
            <person name="Kramer K.J."/>
            <person name="Arakane Y."/>
            <person name="Beeman R.W."/>
            <person name="Zhu Q."/>
            <person name="Hogenkamp D."/>
            <person name="Dixit R."/>
            <person name="Oppert B."/>
            <person name="Jiang H."/>
            <person name="Zou Z."/>
            <person name="Marshall J."/>
            <person name="Elpidina E."/>
            <person name="Vinokurov K."/>
            <person name="Oppert C."/>
            <person name="Zou Z."/>
            <person name="Evans J."/>
            <person name="Lu Z."/>
            <person name="Zhao P."/>
            <person name="Sumathipala N."/>
            <person name="Altincicek B."/>
            <person name="Vilcinskas A."/>
            <person name="Williams M."/>
            <person name="Hultmark D."/>
            <person name="Hetru C."/>
            <person name="Jiang H."/>
            <person name="Grimmelikhuijzen C.J."/>
            <person name="Hauser F."/>
            <person name="Cazzamali G."/>
            <person name="Williamson M."/>
            <person name="Park Y."/>
            <person name="Li B."/>
            <person name="Tanaka Y."/>
            <person name="Predel R."/>
            <person name="Neupert S."/>
            <person name="Schachtner J."/>
            <person name="Verleyen P."/>
            <person name="Raible F."/>
            <person name="Bork P."/>
            <person name="Friedrich M."/>
            <person name="Walden K.K."/>
            <person name="Robertson H.M."/>
            <person name="Angeli S."/>
            <person name="Foret S."/>
            <person name="Bucher G."/>
            <person name="Schuetz S."/>
            <person name="Maleszka R."/>
            <person name="Wimmer E.A."/>
            <person name="Beeman R.W."/>
            <person name="Lorenzen M."/>
            <person name="Tomoyasu Y."/>
            <person name="Miller S.C."/>
            <person name="Grossmann D."/>
            <person name="Bucher G."/>
        </authorList>
    </citation>
    <scope>NUCLEOTIDE SEQUENCE [LARGE SCALE GENOMIC DNA]</scope>
    <source>
        <strain evidence="8 9">Georgia GA2</strain>
    </source>
</reference>
<proteinExistence type="inferred from homology"/>
<dbReference type="PANTHER" id="PTHR10332">
    <property type="entry name" value="EQUILIBRATIVE NUCLEOSIDE TRANSPORTER"/>
    <property type="match status" value="1"/>
</dbReference>
<dbReference type="GO" id="GO:0005886">
    <property type="term" value="C:plasma membrane"/>
    <property type="evidence" value="ECO:0000318"/>
    <property type="project" value="GO_Central"/>
</dbReference>
<dbReference type="OMA" id="TERAYFD"/>
<dbReference type="AlphaFoldDB" id="A0A139WC22"/>
<dbReference type="InParanoid" id="A0A139WC22"/>
<feature type="transmembrane region" description="Helical" evidence="7">
    <location>
        <begin position="319"/>
        <end position="338"/>
    </location>
</feature>
<organism evidence="8 9">
    <name type="scientific">Tribolium castaneum</name>
    <name type="common">Red flour beetle</name>
    <dbReference type="NCBI Taxonomy" id="7070"/>
    <lineage>
        <taxon>Eukaryota</taxon>
        <taxon>Metazoa</taxon>
        <taxon>Ecdysozoa</taxon>
        <taxon>Arthropoda</taxon>
        <taxon>Hexapoda</taxon>
        <taxon>Insecta</taxon>
        <taxon>Pterygota</taxon>
        <taxon>Neoptera</taxon>
        <taxon>Endopterygota</taxon>
        <taxon>Coleoptera</taxon>
        <taxon>Polyphaga</taxon>
        <taxon>Cucujiformia</taxon>
        <taxon>Tenebrionidae</taxon>
        <taxon>Tenebrionidae incertae sedis</taxon>
        <taxon>Tribolium</taxon>
    </lineage>
</organism>
<keyword evidence="9" id="KW-1185">Reference proteome</keyword>
<evidence type="ECO:0000256" key="6">
    <source>
        <dbReference type="ARBA" id="ARBA00023136"/>
    </source>
</evidence>
<dbReference type="PIRSF" id="PIRSF016379">
    <property type="entry name" value="ENT"/>
    <property type="match status" value="1"/>
</dbReference>
<evidence type="ECO:0000256" key="1">
    <source>
        <dbReference type="ARBA" id="ARBA00004141"/>
    </source>
</evidence>
<dbReference type="PRINTS" id="PR01130">
    <property type="entry name" value="DERENTRNSPRT"/>
</dbReference>
<accession>A0A139WC22</accession>
<name>A0A139WC22_TRICA</name>
<keyword evidence="5 7" id="KW-1133">Transmembrane helix</keyword>
<feature type="transmembrane region" description="Helical" evidence="7">
    <location>
        <begin position="391"/>
        <end position="415"/>
    </location>
</feature>
<dbReference type="EMBL" id="KQ971372">
    <property type="protein sequence ID" value="KYB25395.1"/>
    <property type="molecule type" value="Genomic_DNA"/>
</dbReference>
<comment type="subcellular location">
    <subcellularLocation>
        <location evidence="1">Membrane</location>
        <topology evidence="1">Multi-pass membrane protein</topology>
    </subcellularLocation>
</comment>
<dbReference type="Pfam" id="PF01733">
    <property type="entry name" value="Nucleoside_tran"/>
    <property type="match status" value="1"/>
</dbReference>
<comment type="similarity">
    <text evidence="2">Belongs to the SLC29A/ENT transporter (TC 2.A.57) family.</text>
</comment>
<evidence type="ECO:0000256" key="5">
    <source>
        <dbReference type="ARBA" id="ARBA00022989"/>
    </source>
</evidence>
<evidence type="ECO:0000256" key="7">
    <source>
        <dbReference type="SAM" id="Phobius"/>
    </source>
</evidence>
<keyword evidence="4 7" id="KW-0812">Transmembrane</keyword>
<feature type="transmembrane region" description="Helical" evidence="7">
    <location>
        <begin position="250"/>
        <end position="270"/>
    </location>
</feature>
<evidence type="ECO:0000256" key="4">
    <source>
        <dbReference type="ARBA" id="ARBA00022692"/>
    </source>
</evidence>
<dbReference type="InterPro" id="IPR036259">
    <property type="entry name" value="MFS_trans_sf"/>
</dbReference>
<dbReference type="OrthoDB" id="46396at2759"/>
<dbReference type="PANTHER" id="PTHR10332:SF88">
    <property type="entry name" value="EQUILIBRATIVE NUCLEOSIDE TRANSPORTER 1, ISOFORM A"/>
    <property type="match status" value="1"/>
</dbReference>
<dbReference type="SUPFAM" id="SSF103473">
    <property type="entry name" value="MFS general substrate transporter"/>
    <property type="match status" value="1"/>
</dbReference>
<protein>
    <submittedName>
        <fullName evidence="8">Equilibrative nucleoside transporter 3-like Protein</fullName>
    </submittedName>
</protein>
<feature type="transmembrane region" description="Helical" evidence="7">
    <location>
        <begin position="194"/>
        <end position="215"/>
    </location>
</feature>
<keyword evidence="3" id="KW-0813">Transport</keyword>
<feature type="transmembrane region" description="Helical" evidence="7">
    <location>
        <begin position="358"/>
        <end position="379"/>
    </location>
</feature>
<evidence type="ECO:0000313" key="9">
    <source>
        <dbReference type="Proteomes" id="UP000007266"/>
    </source>
</evidence>
<evidence type="ECO:0000256" key="3">
    <source>
        <dbReference type="ARBA" id="ARBA00022448"/>
    </source>
</evidence>
<keyword evidence="6 7" id="KW-0472">Membrane</keyword>
<dbReference type="eggNOG" id="KOG1479">
    <property type="taxonomic scope" value="Eukaryota"/>
</dbReference>
<dbReference type="Proteomes" id="UP000007266">
    <property type="component" value="Linkage group 9"/>
</dbReference>
<gene>
    <name evidence="8" type="primary">AUGUSTUS-3.0.2_34455</name>
    <name evidence="8" type="ORF">TcasGA2_TC034455</name>
</gene>
<sequence>METSSGPPKDHSVLIYVLFYSFGVVTVVPGNFFTTATDYWMYKFRDPASNISYNSDNRTGLQAQFTSDYTICSNVSNVLFIILTIRVLRKYLNLLTRVLGALAGLISMFVLTCIFVRIDTDPWQRDFFVLTLITGCCLSAFSGVFMVSVFELAGKFPSKDLAPLFSGQAICGILAALVQIFALGVGGGPATTGLIYFLIGMFFVFLPLVGFVGLWRRSEYFGFHLMKQLEEKKTNLKFDKEVIKSAIRKVRLYMGSMVLVLGCTIMLHPGVTSLVVSVDKGNGTPWSDTFFGPVVNFLFYYLFDYVGREVAMYFKKPSDGLTLLLLSLLRIPLIPMILFCNAQPRDHLPVAFNSDALYAILILVFAFSNGFLINLAIITVPKAVDEEERPFAMLAVLLLMVLSLAICAGTSAALVKAL</sequence>
<feature type="transmembrane region" description="Helical" evidence="7">
    <location>
        <begin position="94"/>
        <end position="118"/>
    </location>
</feature>
<evidence type="ECO:0000313" key="8">
    <source>
        <dbReference type="EMBL" id="KYB25395.1"/>
    </source>
</evidence>
<feature type="transmembrane region" description="Helical" evidence="7">
    <location>
        <begin position="130"/>
        <end position="150"/>
    </location>
</feature>
<feature type="transmembrane region" description="Helical" evidence="7">
    <location>
        <begin position="13"/>
        <end position="33"/>
    </location>
</feature>
<dbReference type="KEGG" id="tca:657594"/>